<accession>A0A1F5VD52</accession>
<dbReference type="STRING" id="1817863.A2Y62_15100"/>
<dbReference type="InterPro" id="IPR050447">
    <property type="entry name" value="Erg6_SMT_methyltransf"/>
</dbReference>
<evidence type="ECO:0000313" key="4">
    <source>
        <dbReference type="Proteomes" id="UP000178943"/>
    </source>
</evidence>
<gene>
    <name evidence="3" type="ORF">A2Y62_15100</name>
</gene>
<dbReference type="Proteomes" id="UP000178943">
    <property type="component" value="Unassembled WGS sequence"/>
</dbReference>
<dbReference type="CDD" id="cd02440">
    <property type="entry name" value="AdoMet_MTases"/>
    <property type="match status" value="1"/>
</dbReference>
<dbReference type="PANTHER" id="PTHR44068">
    <property type="entry name" value="ZGC:194242"/>
    <property type="match status" value="1"/>
</dbReference>
<dbReference type="SUPFAM" id="SSF53335">
    <property type="entry name" value="S-adenosyl-L-methionine-dependent methyltransferases"/>
    <property type="match status" value="1"/>
</dbReference>
<keyword evidence="1" id="KW-1133">Transmembrane helix</keyword>
<evidence type="ECO:0000313" key="3">
    <source>
        <dbReference type="EMBL" id="OGF61357.1"/>
    </source>
</evidence>
<dbReference type="InterPro" id="IPR041698">
    <property type="entry name" value="Methyltransf_25"/>
</dbReference>
<keyword evidence="1" id="KW-0812">Transmembrane</keyword>
<feature type="transmembrane region" description="Helical" evidence="1">
    <location>
        <begin position="81"/>
        <end position="98"/>
    </location>
</feature>
<organism evidence="3 4">
    <name type="scientific">Candidatus Fischerbacteria bacterium RBG_13_37_8</name>
    <dbReference type="NCBI Taxonomy" id="1817863"/>
    <lineage>
        <taxon>Bacteria</taxon>
        <taxon>Candidatus Fischeribacteriota</taxon>
    </lineage>
</organism>
<keyword evidence="1" id="KW-0472">Membrane</keyword>
<comment type="caution">
    <text evidence="3">The sequence shown here is derived from an EMBL/GenBank/DDBJ whole genome shotgun (WGS) entry which is preliminary data.</text>
</comment>
<dbReference type="Pfam" id="PF13649">
    <property type="entry name" value="Methyltransf_25"/>
    <property type="match status" value="1"/>
</dbReference>
<evidence type="ECO:0000259" key="2">
    <source>
        <dbReference type="Pfam" id="PF13649"/>
    </source>
</evidence>
<dbReference type="Gene3D" id="3.40.50.150">
    <property type="entry name" value="Vaccinia Virus protein VP39"/>
    <property type="match status" value="1"/>
</dbReference>
<dbReference type="EMBL" id="MFGW01000198">
    <property type="protein sequence ID" value="OGF61357.1"/>
    <property type="molecule type" value="Genomic_DNA"/>
</dbReference>
<reference evidence="3 4" key="1">
    <citation type="journal article" date="2016" name="Nat. Commun.">
        <title>Thousands of microbial genomes shed light on interconnected biogeochemical processes in an aquifer system.</title>
        <authorList>
            <person name="Anantharaman K."/>
            <person name="Brown C.T."/>
            <person name="Hug L.A."/>
            <person name="Sharon I."/>
            <person name="Castelle C.J."/>
            <person name="Probst A.J."/>
            <person name="Thomas B.C."/>
            <person name="Singh A."/>
            <person name="Wilkins M.J."/>
            <person name="Karaoz U."/>
            <person name="Brodie E.L."/>
            <person name="Williams K.H."/>
            <person name="Hubbard S.S."/>
            <person name="Banfield J.F."/>
        </authorList>
    </citation>
    <scope>NUCLEOTIDE SEQUENCE [LARGE SCALE GENOMIC DNA]</scope>
</reference>
<protein>
    <recommendedName>
        <fullName evidence="2">Methyltransferase domain-containing protein</fullName>
    </recommendedName>
</protein>
<dbReference type="PANTHER" id="PTHR44068:SF11">
    <property type="entry name" value="GERANYL DIPHOSPHATE 2-C-METHYLTRANSFERASE"/>
    <property type="match status" value="1"/>
</dbReference>
<dbReference type="InterPro" id="IPR029063">
    <property type="entry name" value="SAM-dependent_MTases_sf"/>
</dbReference>
<feature type="domain" description="Methyltransferase" evidence="2">
    <location>
        <begin position="37"/>
        <end position="131"/>
    </location>
</feature>
<proteinExistence type="predicted"/>
<sequence>MNANDIIKNCKEQVRERIVQYTTRAFHLLPVLERPLILDIGCGAGAPSVELARLSKGHVVAFDIDQSSLDKFREKVKMTSFAGKISIVYCSLLALSFFNEIFDIIWAEGSIMFIGFEKGLREWKPWLKPNGYLVIHDDVQHITKKLELIHTCGYKLITYFHLSKEIWWDEYYKPLQEEFDKLRVQHADDEEFLELLDPEQEEIDNVRKSPERHASVFFIMKK</sequence>
<dbReference type="AlphaFoldDB" id="A0A1F5VD52"/>
<evidence type="ECO:0000256" key="1">
    <source>
        <dbReference type="SAM" id="Phobius"/>
    </source>
</evidence>
<name>A0A1F5VD52_9BACT</name>